<organism evidence="2 3">
    <name type="scientific">Oceanomicrobium pacificus</name>
    <dbReference type="NCBI Taxonomy" id="2692916"/>
    <lineage>
        <taxon>Bacteria</taxon>
        <taxon>Pseudomonadati</taxon>
        <taxon>Pseudomonadota</taxon>
        <taxon>Alphaproteobacteria</taxon>
        <taxon>Rhodobacterales</taxon>
        <taxon>Paracoccaceae</taxon>
        <taxon>Oceanomicrobium</taxon>
    </lineage>
</organism>
<dbReference type="EMBL" id="WUWG01000001">
    <property type="protein sequence ID" value="MXU64522.1"/>
    <property type="molecule type" value="Genomic_DNA"/>
</dbReference>
<protein>
    <submittedName>
        <fullName evidence="2">DUF45 domain-containing protein</fullName>
    </submittedName>
</protein>
<sequence>MTTSFTIGQPPIPIRVRRNARARRLTLRLSAATGEAVLTMPSRASATAARDFAMRQEGWLRRQLADQPMQVPVLPGAVLPVAGQPCRIVSGTGRRIVHDAEAGTLAVPGPDHLVPSKVKGWLKAQARTALDEASQTYAARIARSYTRLTLRDPVSRWGSCTSDGGLMYSWRLMLAPDHVLDYVAAHEVAHLVHMNHAPAFWDLVGKLRPDYAGSRDWLRTNGRALHRYRFTADDVV</sequence>
<dbReference type="RefSeq" id="WP_160851984.1">
    <property type="nucleotide sequence ID" value="NZ_WUWG01000001.1"/>
</dbReference>
<comment type="caution">
    <text evidence="2">The sequence shown here is derived from an EMBL/GenBank/DDBJ whole genome shotgun (WGS) entry which is preliminary data.</text>
</comment>
<dbReference type="Pfam" id="PF01863">
    <property type="entry name" value="YgjP-like"/>
    <property type="match status" value="1"/>
</dbReference>
<dbReference type="Gene3D" id="3.30.2010.10">
    <property type="entry name" value="Metalloproteases ('zincins'), catalytic domain"/>
    <property type="match status" value="1"/>
</dbReference>
<proteinExistence type="predicted"/>
<dbReference type="PANTHER" id="PTHR30399:SF1">
    <property type="entry name" value="UTP PYROPHOSPHATASE"/>
    <property type="match status" value="1"/>
</dbReference>
<dbReference type="InterPro" id="IPR053136">
    <property type="entry name" value="UTP_pyrophosphatase-like"/>
</dbReference>
<dbReference type="CDD" id="cd07344">
    <property type="entry name" value="M48_yhfN_like"/>
    <property type="match status" value="1"/>
</dbReference>
<dbReference type="PANTHER" id="PTHR30399">
    <property type="entry name" value="UNCHARACTERIZED PROTEIN YGJP"/>
    <property type="match status" value="1"/>
</dbReference>
<reference evidence="2 3" key="1">
    <citation type="submission" date="2019-12" db="EMBL/GenBank/DDBJ databases">
        <title>Strain KN286 was isolated from seawater, which was collected from Caroline Seamount in the tropical western Pacific.</title>
        <authorList>
            <person name="Wang Q."/>
        </authorList>
    </citation>
    <scope>NUCLEOTIDE SEQUENCE [LARGE SCALE GENOMIC DNA]</scope>
    <source>
        <strain evidence="2 3">KN286</strain>
    </source>
</reference>
<dbReference type="AlphaFoldDB" id="A0A6B0TTF7"/>
<keyword evidence="3" id="KW-1185">Reference proteome</keyword>
<name>A0A6B0TTF7_9RHOB</name>
<gene>
    <name evidence="2" type="ORF">GSH16_03605</name>
</gene>
<feature type="domain" description="YgjP-like metallopeptidase" evidence="1">
    <location>
        <begin position="27"/>
        <end position="220"/>
    </location>
</feature>
<dbReference type="Proteomes" id="UP000436016">
    <property type="component" value="Unassembled WGS sequence"/>
</dbReference>
<evidence type="ECO:0000259" key="1">
    <source>
        <dbReference type="Pfam" id="PF01863"/>
    </source>
</evidence>
<evidence type="ECO:0000313" key="2">
    <source>
        <dbReference type="EMBL" id="MXU64522.1"/>
    </source>
</evidence>
<dbReference type="InterPro" id="IPR002725">
    <property type="entry name" value="YgjP-like_metallopeptidase"/>
</dbReference>
<accession>A0A6B0TTF7</accession>
<evidence type="ECO:0000313" key="3">
    <source>
        <dbReference type="Proteomes" id="UP000436016"/>
    </source>
</evidence>